<dbReference type="Proteomes" id="UP001501410">
    <property type="component" value="Unassembled WGS sequence"/>
</dbReference>
<dbReference type="InterPro" id="IPR008969">
    <property type="entry name" value="CarboxyPept-like_regulatory"/>
</dbReference>
<dbReference type="SUPFAM" id="SSF56935">
    <property type="entry name" value="Porins"/>
    <property type="match status" value="1"/>
</dbReference>
<keyword evidence="5 11" id="KW-0732">Signal</keyword>
<evidence type="ECO:0000256" key="2">
    <source>
        <dbReference type="ARBA" id="ARBA00022448"/>
    </source>
</evidence>
<accession>A0ABP8MUN8</accession>
<evidence type="ECO:0000259" key="12">
    <source>
        <dbReference type="Pfam" id="PF00593"/>
    </source>
</evidence>
<keyword evidence="9" id="KW-0998">Cell outer membrane</keyword>
<evidence type="ECO:0000256" key="11">
    <source>
        <dbReference type="SAM" id="SignalP"/>
    </source>
</evidence>
<comment type="similarity">
    <text evidence="10">Belongs to the TonB-dependent receptor family.</text>
</comment>
<dbReference type="Gene3D" id="2.40.170.20">
    <property type="entry name" value="TonB-dependent receptor, beta-barrel domain"/>
    <property type="match status" value="1"/>
</dbReference>
<evidence type="ECO:0000256" key="5">
    <source>
        <dbReference type="ARBA" id="ARBA00022729"/>
    </source>
</evidence>
<evidence type="ECO:0000259" key="13">
    <source>
        <dbReference type="Pfam" id="PF07715"/>
    </source>
</evidence>
<dbReference type="EMBL" id="BAABEZ010000022">
    <property type="protein sequence ID" value="GAA4456409.1"/>
    <property type="molecule type" value="Genomic_DNA"/>
</dbReference>
<keyword evidence="8 14" id="KW-0675">Receptor</keyword>
<evidence type="ECO:0000256" key="3">
    <source>
        <dbReference type="ARBA" id="ARBA00022452"/>
    </source>
</evidence>
<dbReference type="Gene3D" id="2.170.130.10">
    <property type="entry name" value="TonB-dependent receptor, plug domain"/>
    <property type="match status" value="1"/>
</dbReference>
<organism evidence="14 15">
    <name type="scientific">Rurimicrobium arvi</name>
    <dbReference type="NCBI Taxonomy" id="2049916"/>
    <lineage>
        <taxon>Bacteria</taxon>
        <taxon>Pseudomonadati</taxon>
        <taxon>Bacteroidota</taxon>
        <taxon>Chitinophagia</taxon>
        <taxon>Chitinophagales</taxon>
        <taxon>Chitinophagaceae</taxon>
        <taxon>Rurimicrobium</taxon>
    </lineage>
</organism>
<evidence type="ECO:0000256" key="8">
    <source>
        <dbReference type="ARBA" id="ARBA00023170"/>
    </source>
</evidence>
<keyword evidence="7 10" id="KW-0472">Membrane</keyword>
<dbReference type="RefSeq" id="WP_344826726.1">
    <property type="nucleotide sequence ID" value="NZ_BAABEZ010000022.1"/>
</dbReference>
<name>A0ABP8MUN8_9BACT</name>
<dbReference type="Pfam" id="PF07715">
    <property type="entry name" value="Plug"/>
    <property type="match status" value="1"/>
</dbReference>
<keyword evidence="3" id="KW-1134">Transmembrane beta strand</keyword>
<dbReference type="InterPro" id="IPR000531">
    <property type="entry name" value="Beta-barrel_TonB"/>
</dbReference>
<feature type="domain" description="TonB-dependent receptor-like beta-barrel" evidence="12">
    <location>
        <begin position="293"/>
        <end position="738"/>
    </location>
</feature>
<feature type="chain" id="PRO_5045237356" evidence="11">
    <location>
        <begin position="27"/>
        <end position="781"/>
    </location>
</feature>
<keyword evidence="4" id="KW-0812">Transmembrane</keyword>
<evidence type="ECO:0000256" key="4">
    <source>
        <dbReference type="ARBA" id="ARBA00022692"/>
    </source>
</evidence>
<dbReference type="PANTHER" id="PTHR30069">
    <property type="entry name" value="TONB-DEPENDENT OUTER MEMBRANE RECEPTOR"/>
    <property type="match status" value="1"/>
</dbReference>
<evidence type="ECO:0000256" key="6">
    <source>
        <dbReference type="ARBA" id="ARBA00023077"/>
    </source>
</evidence>
<feature type="domain" description="TonB-dependent receptor plug" evidence="13">
    <location>
        <begin position="127"/>
        <end position="227"/>
    </location>
</feature>
<gene>
    <name evidence="14" type="ORF">GCM10023092_21610</name>
</gene>
<evidence type="ECO:0000256" key="10">
    <source>
        <dbReference type="RuleBase" id="RU003357"/>
    </source>
</evidence>
<evidence type="ECO:0000256" key="7">
    <source>
        <dbReference type="ARBA" id="ARBA00023136"/>
    </source>
</evidence>
<comment type="subcellular location">
    <subcellularLocation>
        <location evidence="1">Cell outer membrane</location>
        <topology evidence="1">Multi-pass membrane protein</topology>
    </subcellularLocation>
</comment>
<dbReference type="InterPro" id="IPR039426">
    <property type="entry name" value="TonB-dep_rcpt-like"/>
</dbReference>
<proteinExistence type="inferred from homology"/>
<dbReference type="Pfam" id="PF13715">
    <property type="entry name" value="CarbopepD_reg_2"/>
    <property type="match status" value="1"/>
</dbReference>
<keyword evidence="2" id="KW-0813">Transport</keyword>
<evidence type="ECO:0000256" key="9">
    <source>
        <dbReference type="ARBA" id="ARBA00023237"/>
    </source>
</evidence>
<dbReference type="SUPFAM" id="SSF49464">
    <property type="entry name" value="Carboxypeptidase regulatory domain-like"/>
    <property type="match status" value="1"/>
</dbReference>
<dbReference type="InterPro" id="IPR037066">
    <property type="entry name" value="Plug_dom_sf"/>
</dbReference>
<dbReference type="InterPro" id="IPR036942">
    <property type="entry name" value="Beta-barrel_TonB_sf"/>
</dbReference>
<dbReference type="PANTHER" id="PTHR30069:SF29">
    <property type="entry name" value="HEMOGLOBIN AND HEMOGLOBIN-HAPTOGLOBIN-BINDING PROTEIN 1-RELATED"/>
    <property type="match status" value="1"/>
</dbReference>
<sequence>MHNFTILRKRLLFTFVCLLAAAGTWAQNTYTISGTIKNSANGEKLIDVIVQVAEQKSLGTTTNDYGFYSLSLKEGDYTIQYTYLGFNQVTEKISLHGNVVKNISLQEKGTSLNEVVVTSTVKNENVRSTSMGVEKLNMAQIKDIPVLFGERDVLKTLQLLPGVKSAGDGSSGFYVRGGGADQNLILLDEATVYNASHLLGFFSTFNSDAIKDVTLYKGNMPAQYGGRLASVMDVRMNDGNDQNFQVSGGIGLIASRLMLQGPIKKNKGSFLISGRRTYADMFLKLSNNPDQRNNQLYFYDLNLKANYTLNENNRLYLSGYFGKDVIGVAKIFGIDWGNATGTLRWNHIFNSKLFSNTSLIYSNYNYNIRLTVDQNDIKIISKIADWNLKQEFQWYANNKNTVKFGFNSTYHDLVPGEIRASATSGVNNLQLTKRYGWENAVFINNDWKASPHFSMSYGLRVSSFSVLGPGKFYEFDAQGNQTSTMTYGKGDFVKTYVNPEPRIAATYILNEQHSLKASYARNIQNMHLLSNTTSSSPTDRWITNSNIIKPEIGDQGSVGYYRNFKDNKYETSVEVYYKAMQNQVDYRDGAQIEGNELVEADLRFGKGRAYGAEFSLKKKEGKVTGWISYTLSRTERQIDGVNSGRWYPARQDQTHNLAVVGIYHLSRKWTVSGTFVYNTGNAVTFPTGKYNINNQVVYVYTDRNGYRMPAYHRLDLGATWKVRDTKHYKSEIAFSLYNAYGRENAYIINFRNNPDNPSETQAVQYSLFRWVPSVTWNFTFK</sequence>
<evidence type="ECO:0000313" key="14">
    <source>
        <dbReference type="EMBL" id="GAA4456409.1"/>
    </source>
</evidence>
<keyword evidence="15" id="KW-1185">Reference proteome</keyword>
<protein>
    <submittedName>
        <fullName evidence="14">TonB-dependent receptor</fullName>
    </submittedName>
</protein>
<dbReference type="InterPro" id="IPR012910">
    <property type="entry name" value="Plug_dom"/>
</dbReference>
<comment type="caution">
    <text evidence="14">The sequence shown here is derived from an EMBL/GenBank/DDBJ whole genome shotgun (WGS) entry which is preliminary data.</text>
</comment>
<reference evidence="15" key="1">
    <citation type="journal article" date="2019" name="Int. J. Syst. Evol. Microbiol.">
        <title>The Global Catalogue of Microorganisms (GCM) 10K type strain sequencing project: providing services to taxonomists for standard genome sequencing and annotation.</title>
        <authorList>
            <consortium name="The Broad Institute Genomics Platform"/>
            <consortium name="The Broad Institute Genome Sequencing Center for Infectious Disease"/>
            <person name="Wu L."/>
            <person name="Ma J."/>
        </authorList>
    </citation>
    <scope>NUCLEOTIDE SEQUENCE [LARGE SCALE GENOMIC DNA]</scope>
    <source>
        <strain evidence="15">JCM 31921</strain>
    </source>
</reference>
<evidence type="ECO:0000256" key="1">
    <source>
        <dbReference type="ARBA" id="ARBA00004571"/>
    </source>
</evidence>
<evidence type="ECO:0000313" key="15">
    <source>
        <dbReference type="Proteomes" id="UP001501410"/>
    </source>
</evidence>
<keyword evidence="6 10" id="KW-0798">TonB box</keyword>
<dbReference type="Pfam" id="PF00593">
    <property type="entry name" value="TonB_dep_Rec_b-barrel"/>
    <property type="match status" value="1"/>
</dbReference>
<dbReference type="Gene3D" id="2.60.40.1120">
    <property type="entry name" value="Carboxypeptidase-like, regulatory domain"/>
    <property type="match status" value="1"/>
</dbReference>
<feature type="signal peptide" evidence="11">
    <location>
        <begin position="1"/>
        <end position="26"/>
    </location>
</feature>